<accession>A0A5N8W617</accession>
<evidence type="ECO:0000313" key="2">
    <source>
        <dbReference type="EMBL" id="MPY42920.1"/>
    </source>
</evidence>
<proteinExistence type="predicted"/>
<name>A0A5N8W617_9ACTN</name>
<feature type="compositionally biased region" description="Basic residues" evidence="1">
    <location>
        <begin position="1"/>
        <end position="10"/>
    </location>
</feature>
<reference evidence="2 3" key="1">
    <citation type="submission" date="2019-07" db="EMBL/GenBank/DDBJ databases">
        <title>New species of Amycolatopsis and Streptomyces.</title>
        <authorList>
            <person name="Duangmal K."/>
            <person name="Teo W.F.A."/>
            <person name="Lipun K."/>
        </authorList>
    </citation>
    <scope>NUCLEOTIDE SEQUENCE [LARGE SCALE GENOMIC DNA]</scope>
    <source>
        <strain evidence="2 3">TISTR 2346</strain>
    </source>
</reference>
<dbReference type="RefSeq" id="WP_152787656.1">
    <property type="nucleotide sequence ID" value="NZ_BAABEQ010000077.1"/>
</dbReference>
<gene>
    <name evidence="2" type="ORF">FNH04_24335</name>
</gene>
<dbReference type="EMBL" id="VJZE01000185">
    <property type="protein sequence ID" value="MPY42920.1"/>
    <property type="molecule type" value="Genomic_DNA"/>
</dbReference>
<evidence type="ECO:0000256" key="1">
    <source>
        <dbReference type="SAM" id="MobiDB-lite"/>
    </source>
</evidence>
<sequence length="198" mass="21797">MSPSNKRKRQVGGTAKADKPTGTNRRRQARAWESDMDARTYRPEQLLDPAQLLARFTERARELVDALPADHRPGGAEVATALRRAVLDAFRTREEYVARLAETDSVNWATQPPALSMRRGIRAMLVDSGVRVVENCEEQELFVVVEGDGDAFEVVRPAYVDQATGKLILSGQLRRVPAQGTRADSDAVPGATQGEEKA</sequence>
<keyword evidence="3" id="KW-1185">Reference proteome</keyword>
<evidence type="ECO:0000313" key="3">
    <source>
        <dbReference type="Proteomes" id="UP000326979"/>
    </source>
</evidence>
<comment type="caution">
    <text evidence="2">The sequence shown here is derived from an EMBL/GenBank/DDBJ whole genome shotgun (WGS) entry which is preliminary data.</text>
</comment>
<dbReference type="OrthoDB" id="3540336at2"/>
<organism evidence="2 3">
    <name type="scientific">Streptomyces phyllanthi</name>
    <dbReference type="NCBI Taxonomy" id="1803180"/>
    <lineage>
        <taxon>Bacteria</taxon>
        <taxon>Bacillati</taxon>
        <taxon>Actinomycetota</taxon>
        <taxon>Actinomycetes</taxon>
        <taxon>Kitasatosporales</taxon>
        <taxon>Streptomycetaceae</taxon>
        <taxon>Streptomyces</taxon>
    </lineage>
</organism>
<feature type="region of interest" description="Disordered" evidence="1">
    <location>
        <begin position="179"/>
        <end position="198"/>
    </location>
</feature>
<feature type="region of interest" description="Disordered" evidence="1">
    <location>
        <begin position="1"/>
        <end position="37"/>
    </location>
</feature>
<dbReference type="AlphaFoldDB" id="A0A5N8W617"/>
<dbReference type="Proteomes" id="UP000326979">
    <property type="component" value="Unassembled WGS sequence"/>
</dbReference>
<protein>
    <submittedName>
        <fullName evidence="2">Uncharacterized protein</fullName>
    </submittedName>
</protein>